<gene>
    <name evidence="3" type="ORF">CCHR01_15137</name>
</gene>
<name>A0AAD9A6R3_9PEZI</name>
<sequence length="444" mass="50226">MERKYDEGEGGKNLDLKESVKATVPYLLVVSIVGGCCLLRHGNSTNAWRGPLFHIWPINTPAGFSGVSCLMVIIRHFNSWLLKDEVAYNDPLRRKEEEDNPLLQLSWETAPLCYPGDFENLRNNLIKHKIVSGETAEHDLSFAYLEQCEKLAETIWARGQFNLFVKMTKEKEEDPWQEVRLNSKEHVIVIDNETQGMTGFDVPAAIRRPCGPTDDGTISFIFTYAPPIIRARFTPSANDKFNLMDFLTFKMVLPYGRHHPLKGPYRYVLAMAVRQRAEGKDGMDHIRSFHETGSDNLPSDEEAYSESDWEIGEPDYTYALYYHETKANWFPLSLEERASVRKLREDRKATRPAYERGLAAAQAYLDGCLGDDTKRDRSLSAEESERPAKSARASIEQPSQALGMDRTAVSHNSSAAENEPGIKDEPDIKNEPCIKGEPNSSDTA</sequence>
<proteinExistence type="predicted"/>
<keyword evidence="4" id="KW-1185">Reference proteome</keyword>
<feature type="compositionally biased region" description="Basic and acidic residues" evidence="1">
    <location>
        <begin position="420"/>
        <end position="434"/>
    </location>
</feature>
<evidence type="ECO:0000313" key="3">
    <source>
        <dbReference type="EMBL" id="KAK1842229.1"/>
    </source>
</evidence>
<accession>A0AAD9A6R3</accession>
<organism evidence="3 4">
    <name type="scientific">Colletotrichum chrysophilum</name>
    <dbReference type="NCBI Taxonomy" id="1836956"/>
    <lineage>
        <taxon>Eukaryota</taxon>
        <taxon>Fungi</taxon>
        <taxon>Dikarya</taxon>
        <taxon>Ascomycota</taxon>
        <taxon>Pezizomycotina</taxon>
        <taxon>Sordariomycetes</taxon>
        <taxon>Hypocreomycetidae</taxon>
        <taxon>Glomerellales</taxon>
        <taxon>Glomerellaceae</taxon>
        <taxon>Colletotrichum</taxon>
        <taxon>Colletotrichum gloeosporioides species complex</taxon>
    </lineage>
</organism>
<evidence type="ECO:0000256" key="2">
    <source>
        <dbReference type="SAM" id="Phobius"/>
    </source>
</evidence>
<dbReference type="AlphaFoldDB" id="A0AAD9A6R3"/>
<evidence type="ECO:0000256" key="1">
    <source>
        <dbReference type="SAM" id="MobiDB-lite"/>
    </source>
</evidence>
<keyword evidence="2" id="KW-0812">Transmembrane</keyword>
<feature type="region of interest" description="Disordered" evidence="1">
    <location>
        <begin position="287"/>
        <end position="307"/>
    </location>
</feature>
<reference evidence="3" key="1">
    <citation type="submission" date="2023-01" db="EMBL/GenBank/DDBJ databases">
        <title>Colletotrichum chrysophilum M932 genome sequence.</title>
        <authorList>
            <person name="Baroncelli R."/>
        </authorList>
    </citation>
    <scope>NUCLEOTIDE SEQUENCE</scope>
    <source>
        <strain evidence="3">M932</strain>
    </source>
</reference>
<dbReference type="Proteomes" id="UP001243330">
    <property type="component" value="Unassembled WGS sequence"/>
</dbReference>
<protein>
    <submittedName>
        <fullName evidence="3">Uncharacterized protein</fullName>
    </submittedName>
</protein>
<feature type="region of interest" description="Disordered" evidence="1">
    <location>
        <begin position="374"/>
        <end position="444"/>
    </location>
</feature>
<feature type="transmembrane region" description="Helical" evidence="2">
    <location>
        <begin position="53"/>
        <end position="74"/>
    </location>
</feature>
<feature type="transmembrane region" description="Helical" evidence="2">
    <location>
        <begin position="20"/>
        <end position="41"/>
    </location>
</feature>
<dbReference type="EMBL" id="JAQOWY010000426">
    <property type="protein sequence ID" value="KAK1842229.1"/>
    <property type="molecule type" value="Genomic_DNA"/>
</dbReference>
<keyword evidence="2" id="KW-1133">Transmembrane helix</keyword>
<feature type="compositionally biased region" description="Acidic residues" evidence="1">
    <location>
        <begin position="298"/>
        <end position="307"/>
    </location>
</feature>
<feature type="compositionally biased region" description="Basic and acidic residues" evidence="1">
    <location>
        <begin position="374"/>
        <end position="388"/>
    </location>
</feature>
<keyword evidence="2" id="KW-0472">Membrane</keyword>
<evidence type="ECO:0000313" key="4">
    <source>
        <dbReference type="Proteomes" id="UP001243330"/>
    </source>
</evidence>
<comment type="caution">
    <text evidence="3">The sequence shown here is derived from an EMBL/GenBank/DDBJ whole genome shotgun (WGS) entry which is preliminary data.</text>
</comment>